<keyword evidence="2" id="KW-1185">Reference proteome</keyword>
<dbReference type="RefSeq" id="WP_068739983.1">
    <property type="nucleotide sequence ID" value="NZ_FNSA01000003.1"/>
</dbReference>
<organism evidence="1 2">
    <name type="scientific">Tsukamurella tyrosinosolvens</name>
    <dbReference type="NCBI Taxonomy" id="57704"/>
    <lineage>
        <taxon>Bacteria</taxon>
        <taxon>Bacillati</taxon>
        <taxon>Actinomycetota</taxon>
        <taxon>Actinomycetes</taxon>
        <taxon>Mycobacteriales</taxon>
        <taxon>Tsukamurellaceae</taxon>
        <taxon>Tsukamurella</taxon>
    </lineage>
</organism>
<sequence>MHPELHALFTQLRERFRHTWRPAGQSTPAQEQLIARWERRFASAPPLGDLRSWMGAHDGQVLEALEVDRASGFIWDRGARRLAATPGAPDFRLDASARLFGDFQVLAATEAAVAAADDSVICLYFTLGG</sequence>
<evidence type="ECO:0000313" key="1">
    <source>
        <dbReference type="EMBL" id="SEC69340.1"/>
    </source>
</evidence>
<accession>A0A1H4UL89</accession>
<name>A0A1H4UL89_TSUTY</name>
<evidence type="ECO:0000313" key="2">
    <source>
        <dbReference type="Proteomes" id="UP000182241"/>
    </source>
</evidence>
<dbReference type="STRING" id="57704.SAMN04489793_2938"/>
<dbReference type="EMBL" id="FNSA01000003">
    <property type="protein sequence ID" value="SEC69340.1"/>
    <property type="molecule type" value="Genomic_DNA"/>
</dbReference>
<gene>
    <name evidence="1" type="ORF">SAMN04489793_2938</name>
</gene>
<proteinExistence type="predicted"/>
<protein>
    <submittedName>
        <fullName evidence="1">Uncharacterized protein</fullName>
    </submittedName>
</protein>
<reference evidence="2" key="1">
    <citation type="submission" date="2016-10" db="EMBL/GenBank/DDBJ databases">
        <authorList>
            <person name="Varghese N."/>
            <person name="Submissions S."/>
        </authorList>
    </citation>
    <scope>NUCLEOTIDE SEQUENCE [LARGE SCALE GENOMIC DNA]</scope>
    <source>
        <strain evidence="2">DSM 44234</strain>
    </source>
</reference>
<dbReference type="Proteomes" id="UP000182241">
    <property type="component" value="Unassembled WGS sequence"/>
</dbReference>
<dbReference type="AlphaFoldDB" id="A0A1H4UL89"/>